<proteinExistence type="inferred from homology"/>
<evidence type="ECO:0000259" key="8">
    <source>
        <dbReference type="Pfam" id="PF02838"/>
    </source>
</evidence>
<dbReference type="InterPro" id="IPR015883">
    <property type="entry name" value="Glyco_hydro_20_cat"/>
</dbReference>
<dbReference type="CDD" id="cd06568">
    <property type="entry name" value="GH20_SpHex_like"/>
    <property type="match status" value="1"/>
</dbReference>
<dbReference type="Pfam" id="PF00728">
    <property type="entry name" value="Glyco_hydro_20"/>
    <property type="match status" value="1"/>
</dbReference>
<comment type="caution">
    <text evidence="9">The sequence shown here is derived from an EMBL/GenBank/DDBJ whole genome shotgun (WGS) entry which is preliminary data.</text>
</comment>
<keyword evidence="6" id="KW-0732">Signal</keyword>
<comment type="similarity">
    <text evidence="2">Belongs to the glycosyl hydrolase 20 family.</text>
</comment>
<dbReference type="Gene3D" id="3.20.20.80">
    <property type="entry name" value="Glycosidases"/>
    <property type="match status" value="1"/>
</dbReference>
<evidence type="ECO:0000256" key="2">
    <source>
        <dbReference type="ARBA" id="ARBA00006285"/>
    </source>
</evidence>
<evidence type="ECO:0000256" key="6">
    <source>
        <dbReference type="SAM" id="SignalP"/>
    </source>
</evidence>
<protein>
    <recommendedName>
        <fullName evidence="3">beta-N-acetylhexosaminidase</fullName>
        <ecNumber evidence="3">3.2.1.52</ecNumber>
    </recommendedName>
</protein>
<dbReference type="PANTHER" id="PTHR22600:SF57">
    <property type="entry name" value="BETA-N-ACETYLHEXOSAMINIDASE"/>
    <property type="match status" value="1"/>
</dbReference>
<organism evidence="9 10">
    <name type="scientific">Algoriphagus confluentis</name>
    <dbReference type="NCBI Taxonomy" id="1697556"/>
    <lineage>
        <taxon>Bacteria</taxon>
        <taxon>Pseudomonadati</taxon>
        <taxon>Bacteroidota</taxon>
        <taxon>Cytophagia</taxon>
        <taxon>Cytophagales</taxon>
        <taxon>Cyclobacteriaceae</taxon>
        <taxon>Algoriphagus</taxon>
    </lineage>
</organism>
<dbReference type="RefSeq" id="WP_338223260.1">
    <property type="nucleotide sequence ID" value="NZ_BTPD01000003.1"/>
</dbReference>
<dbReference type="Pfam" id="PF02838">
    <property type="entry name" value="Glyco_hydro_20b"/>
    <property type="match status" value="1"/>
</dbReference>
<keyword evidence="4" id="KW-0378">Hydrolase</keyword>
<feature type="signal peptide" evidence="6">
    <location>
        <begin position="1"/>
        <end position="18"/>
    </location>
</feature>
<dbReference type="Gene3D" id="3.30.379.10">
    <property type="entry name" value="Chitobiase/beta-hexosaminidase domain 2-like"/>
    <property type="match status" value="1"/>
</dbReference>
<dbReference type="Proteomes" id="UP001338309">
    <property type="component" value="Unassembled WGS sequence"/>
</dbReference>
<dbReference type="InterPro" id="IPR029018">
    <property type="entry name" value="Hex-like_dom2"/>
</dbReference>
<evidence type="ECO:0000256" key="5">
    <source>
        <dbReference type="ARBA" id="ARBA00023295"/>
    </source>
</evidence>
<evidence type="ECO:0000256" key="1">
    <source>
        <dbReference type="ARBA" id="ARBA00001231"/>
    </source>
</evidence>
<comment type="catalytic activity">
    <reaction evidence="1">
        <text>Hydrolysis of terminal non-reducing N-acetyl-D-hexosamine residues in N-acetyl-beta-D-hexosaminides.</text>
        <dbReference type="EC" id="3.2.1.52"/>
    </reaction>
</comment>
<dbReference type="InterPro" id="IPR017853">
    <property type="entry name" value="GH"/>
</dbReference>
<dbReference type="InterPro" id="IPR025705">
    <property type="entry name" value="Beta_hexosaminidase_sua/sub"/>
</dbReference>
<dbReference type="EMBL" id="BTPD01000003">
    <property type="protein sequence ID" value="GMQ28509.1"/>
    <property type="molecule type" value="Genomic_DNA"/>
</dbReference>
<evidence type="ECO:0000256" key="3">
    <source>
        <dbReference type="ARBA" id="ARBA00012663"/>
    </source>
</evidence>
<feature type="domain" description="Beta-hexosaminidase bacterial type N-terminal" evidence="8">
    <location>
        <begin position="28"/>
        <end position="156"/>
    </location>
</feature>
<feature type="chain" id="PRO_5045084255" description="beta-N-acetylhexosaminidase" evidence="6">
    <location>
        <begin position="19"/>
        <end position="533"/>
    </location>
</feature>
<dbReference type="EC" id="3.2.1.52" evidence="3"/>
<accession>A0ABQ6PKQ1</accession>
<dbReference type="SUPFAM" id="SSF51445">
    <property type="entry name" value="(Trans)glycosidases"/>
    <property type="match status" value="1"/>
</dbReference>
<dbReference type="PROSITE" id="PS51257">
    <property type="entry name" value="PROKAR_LIPOPROTEIN"/>
    <property type="match status" value="1"/>
</dbReference>
<sequence length="533" mass="59494">MKKIFTYCSMGVCLLFLACKPAPKLSESSLVPYPQEMKDGNGVFELNAESGIHLIGSSEQLTGIGEYLAEQLRPATGFEIPVSYDGGDIRLELTEGENPEAYSLVIEENQVLINAAGEAGLFYGVQSLLQLFPQEIAHKSKQVQSWEIPTGSISDQPAFGYRGAMLDVARHFISVEDVKHYIDQMAVYKLNFLHLHLTDDQGWRIEIKSWPKLTEIGGSTEVGGGKGGFYTQEEYKELVSYAADRFITIVPEVDMPGHTNSALASYAELNPGVNLPNGKLDSVNKQPLDYQMPLRNPQASELYTGIEVGWSTFAPKLEITYAFVDSVVREIAELTPGPYFHIGGDESHVTEKEDYVYFVERVQDIVSKYGKTSIGWDEIATAKLLPGNVAQFWAKEENAKLAINQGNQILMSPATRAYLDMQYDSTSRIGLHWAAYIELEDAYSWDPSSFSDSISSQHILGVEAPLWTETVTNRGDMEYLSFPRLPALAEVAWTSSDRRSWEGFKSRIQKHGARWTIQGIGYYPSPQVNWEGK</sequence>
<dbReference type="PANTHER" id="PTHR22600">
    <property type="entry name" value="BETA-HEXOSAMINIDASE"/>
    <property type="match status" value="1"/>
</dbReference>
<keyword evidence="5" id="KW-0326">Glycosidase</keyword>
<name>A0ABQ6PKQ1_9BACT</name>
<evidence type="ECO:0000313" key="10">
    <source>
        <dbReference type="Proteomes" id="UP001338309"/>
    </source>
</evidence>
<dbReference type="PRINTS" id="PR00738">
    <property type="entry name" value="GLHYDRLASE20"/>
</dbReference>
<evidence type="ECO:0000313" key="9">
    <source>
        <dbReference type="EMBL" id="GMQ28509.1"/>
    </source>
</evidence>
<evidence type="ECO:0000256" key="4">
    <source>
        <dbReference type="ARBA" id="ARBA00022801"/>
    </source>
</evidence>
<dbReference type="SUPFAM" id="SSF55545">
    <property type="entry name" value="beta-N-acetylhexosaminidase-like domain"/>
    <property type="match status" value="1"/>
</dbReference>
<keyword evidence="10" id="KW-1185">Reference proteome</keyword>
<feature type="domain" description="Glycoside hydrolase family 20 catalytic" evidence="7">
    <location>
        <begin position="159"/>
        <end position="495"/>
    </location>
</feature>
<gene>
    <name evidence="9" type="ORF">Aconfl_11520</name>
</gene>
<reference evidence="9 10" key="1">
    <citation type="submission" date="2023-08" db="EMBL/GenBank/DDBJ databases">
        <title>Draft genome sequence of Algoriphagus confluentis.</title>
        <authorList>
            <person name="Takatani N."/>
            <person name="Hosokawa M."/>
            <person name="Sawabe T."/>
        </authorList>
    </citation>
    <scope>NUCLEOTIDE SEQUENCE [LARGE SCALE GENOMIC DNA]</scope>
    <source>
        <strain evidence="9 10">NBRC 111222</strain>
    </source>
</reference>
<evidence type="ECO:0000259" key="7">
    <source>
        <dbReference type="Pfam" id="PF00728"/>
    </source>
</evidence>
<dbReference type="InterPro" id="IPR015882">
    <property type="entry name" value="HEX_bac_N"/>
</dbReference>